<accession>A0A1H8Z590</accession>
<feature type="chain" id="PRO_5011503193" evidence="1">
    <location>
        <begin position="20"/>
        <end position="194"/>
    </location>
</feature>
<evidence type="ECO:0000256" key="1">
    <source>
        <dbReference type="SAM" id="SignalP"/>
    </source>
</evidence>
<gene>
    <name evidence="2" type="ORF">SAMN05444005_101496</name>
</gene>
<dbReference type="RefSeq" id="WP_091464684.1">
    <property type="nucleotide sequence ID" value="NZ_FOEI01000001.1"/>
</dbReference>
<name>A0A1H8Z590_9FLAO</name>
<reference evidence="2 3" key="1">
    <citation type="submission" date="2016-10" db="EMBL/GenBank/DDBJ databases">
        <authorList>
            <person name="de Groot N.N."/>
        </authorList>
    </citation>
    <scope>NUCLEOTIDE SEQUENCE [LARGE SCALE GENOMIC DNA]</scope>
    <source>
        <strain evidence="2 3">DSM 27078</strain>
    </source>
</reference>
<keyword evidence="3" id="KW-1185">Reference proteome</keyword>
<proteinExistence type="predicted"/>
<dbReference type="Proteomes" id="UP000198648">
    <property type="component" value="Unassembled WGS sequence"/>
</dbReference>
<dbReference type="STRING" id="1299341.SAMN05444005_101496"/>
<feature type="signal peptide" evidence="1">
    <location>
        <begin position="1"/>
        <end position="19"/>
    </location>
</feature>
<sequence length="194" mass="22445">MNKFLKLVALLFISNIAFSQDKNCDYEVNESKNDTTYTIITKERVVDEMIFGNTTSALTFKLFSVNGQFGLFFQYLQKSKDLITPSCIDKDTKMYLDLSSGKQVKLINSQDIEVCNEILYDEVNKNNIRILDGYFYFTPENFDLLKTEKVYLIKITASTGDINFVIKPQLESEIFKTKTTPDTYFMDTIKCFGF</sequence>
<keyword evidence="1" id="KW-0732">Signal</keyword>
<dbReference type="OrthoDB" id="1372254at2"/>
<evidence type="ECO:0000313" key="3">
    <source>
        <dbReference type="Proteomes" id="UP000198648"/>
    </source>
</evidence>
<dbReference type="EMBL" id="FOEI01000001">
    <property type="protein sequence ID" value="SEP59532.1"/>
    <property type="molecule type" value="Genomic_DNA"/>
</dbReference>
<dbReference type="AlphaFoldDB" id="A0A1H8Z590"/>
<organism evidence="2 3">
    <name type="scientific">Flavobacterium urocaniciphilum</name>
    <dbReference type="NCBI Taxonomy" id="1299341"/>
    <lineage>
        <taxon>Bacteria</taxon>
        <taxon>Pseudomonadati</taxon>
        <taxon>Bacteroidota</taxon>
        <taxon>Flavobacteriia</taxon>
        <taxon>Flavobacteriales</taxon>
        <taxon>Flavobacteriaceae</taxon>
        <taxon>Flavobacterium</taxon>
    </lineage>
</organism>
<evidence type="ECO:0000313" key="2">
    <source>
        <dbReference type="EMBL" id="SEP59532.1"/>
    </source>
</evidence>
<protein>
    <submittedName>
        <fullName evidence="2">Uncharacterized protein</fullName>
    </submittedName>
</protein>